<gene>
    <name evidence="2" type="ordered locus">CA2559_04265</name>
</gene>
<accession>A3U6S5</accession>
<protein>
    <submittedName>
        <fullName evidence="2">Uncharacterized protein</fullName>
    </submittedName>
</protein>
<dbReference type="AlphaFoldDB" id="A3U6S5"/>
<proteinExistence type="predicted"/>
<keyword evidence="1" id="KW-0472">Membrane</keyword>
<dbReference type="HOGENOM" id="CLU_823137_0_0_10"/>
<keyword evidence="1" id="KW-1133">Transmembrane helix</keyword>
<dbReference type="OrthoDB" id="7061679at2"/>
<dbReference type="eggNOG" id="ENOG5032HKI">
    <property type="taxonomic scope" value="Bacteria"/>
</dbReference>
<keyword evidence="3" id="KW-1185">Reference proteome</keyword>
<evidence type="ECO:0000256" key="1">
    <source>
        <dbReference type="SAM" id="Phobius"/>
    </source>
</evidence>
<dbReference type="RefSeq" id="WP_013186618.1">
    <property type="nucleotide sequence ID" value="NC_014230.1"/>
</dbReference>
<sequence>MTIEKYQQHIANLIQNTPVVSGDVFDPEFTPDIDDYLNTFEFYQEALRQHADFGIEPAYLFFRNDFSLNAGATKTDDNIFLVSINMGTINWLITRLKNNTDLVTSTDVNLFNILTPYLDIPINRLLYQSCCHYTFYHEMAHLVQDSDLLQETLSENPEGVEDFNIDRHLLEIDADTFSALCLGTHIIQYCERIFGQNYNRENLEALVVMFSIGIFLYLLSFSGNSEQFYLRESTHPHPAIRITNFLMVLTHYCNNSLEARDKGFTINQGNMFIYAMEIAEELQDFFFENQTVSTFRQTMIDNRIEAVAYLGDLVETNNVSIDTATHKWNLRHQNQNN</sequence>
<dbReference type="STRING" id="216432.CA2559_04265"/>
<dbReference type="GeneID" id="89452644"/>
<name>A3U6S5_CROAH</name>
<evidence type="ECO:0000313" key="3">
    <source>
        <dbReference type="Proteomes" id="UP000002297"/>
    </source>
</evidence>
<evidence type="ECO:0000313" key="2">
    <source>
        <dbReference type="EMBL" id="EAP87942.1"/>
    </source>
</evidence>
<dbReference type="EMBL" id="CP002046">
    <property type="protein sequence ID" value="EAP87942.1"/>
    <property type="molecule type" value="Genomic_DNA"/>
</dbReference>
<feature type="transmembrane region" description="Helical" evidence="1">
    <location>
        <begin position="203"/>
        <end position="221"/>
    </location>
</feature>
<reference evidence="2 3" key="1">
    <citation type="journal article" date="2010" name="J. Bacteriol.">
        <title>The complete genome sequence of Croceibacter atlanticus HTCC2559T.</title>
        <authorList>
            <person name="Oh H.M."/>
            <person name="Kang I."/>
            <person name="Ferriera S."/>
            <person name="Giovannoni S.J."/>
            <person name="Cho J.C."/>
        </authorList>
    </citation>
    <scope>NUCLEOTIDE SEQUENCE [LARGE SCALE GENOMIC DNA]</scope>
    <source>
        <strain evidence="3">ATCC BAA-628 / HTCC2559 / KCTC 12090</strain>
    </source>
</reference>
<dbReference type="Proteomes" id="UP000002297">
    <property type="component" value="Chromosome"/>
</dbReference>
<keyword evidence="1" id="KW-0812">Transmembrane</keyword>
<dbReference type="KEGG" id="cat:CA2559_04265"/>
<organism evidence="2 3">
    <name type="scientific">Croceibacter atlanticus (strain ATCC BAA-628 / JCM 21780 / CIP 108009 / IAM 15332 / KCTC 12090 / HTCC2559)</name>
    <dbReference type="NCBI Taxonomy" id="216432"/>
    <lineage>
        <taxon>Bacteria</taxon>
        <taxon>Pseudomonadati</taxon>
        <taxon>Bacteroidota</taxon>
        <taxon>Flavobacteriia</taxon>
        <taxon>Flavobacteriales</taxon>
        <taxon>Flavobacteriaceae</taxon>
        <taxon>Croceibacter</taxon>
    </lineage>
</organism>